<dbReference type="SUPFAM" id="SSF53732">
    <property type="entry name" value="Aconitase iron-sulfur domain"/>
    <property type="match status" value="1"/>
</dbReference>
<dbReference type="Gene3D" id="6.10.190.10">
    <property type="match status" value="1"/>
</dbReference>
<dbReference type="Proteomes" id="UP000192815">
    <property type="component" value="Unassembled WGS sequence"/>
</dbReference>
<gene>
    <name evidence="15" type="ORF">BZK31_05845</name>
</gene>
<dbReference type="CDD" id="cd01586">
    <property type="entry name" value="AcnA_IRP"/>
    <property type="match status" value="1"/>
</dbReference>
<evidence type="ECO:0000256" key="8">
    <source>
        <dbReference type="ARBA" id="ARBA00023004"/>
    </source>
</evidence>
<dbReference type="NCBIfam" id="NF009520">
    <property type="entry name" value="PRK12881.1"/>
    <property type="match status" value="1"/>
</dbReference>
<keyword evidence="4 12" id="KW-0004">4Fe-4S</keyword>
<dbReference type="InterPro" id="IPR006249">
    <property type="entry name" value="Aconitase/IRP2"/>
</dbReference>
<dbReference type="InterPro" id="IPR044137">
    <property type="entry name" value="AcnA_IRP_Swivel"/>
</dbReference>
<evidence type="ECO:0000256" key="6">
    <source>
        <dbReference type="ARBA" id="ARBA00022723"/>
    </source>
</evidence>
<keyword evidence="10 12" id="KW-0456">Lyase</keyword>
<accession>A0A1X0N9I5</accession>
<dbReference type="EC" id="4.2.1.3" evidence="12"/>
<evidence type="ECO:0000313" key="16">
    <source>
        <dbReference type="Proteomes" id="UP000192815"/>
    </source>
</evidence>
<evidence type="ECO:0000256" key="2">
    <source>
        <dbReference type="ARBA" id="ARBA00004717"/>
    </source>
</evidence>
<feature type="domain" description="Aconitase A/isopropylmalate dehydratase small subunit swivel" evidence="14">
    <location>
        <begin position="711"/>
        <end position="838"/>
    </location>
</feature>
<dbReference type="GO" id="GO:0046872">
    <property type="term" value="F:metal ion binding"/>
    <property type="evidence" value="ECO:0007669"/>
    <property type="project" value="UniProtKB-KW"/>
</dbReference>
<dbReference type="InterPro" id="IPR000573">
    <property type="entry name" value="AconitaseA/IPMdHydase_ssu_swvl"/>
</dbReference>
<dbReference type="OrthoDB" id="9764318at2"/>
<comment type="function">
    <text evidence="12">Catalyzes the isomerization of citrate to isocitrate via cis-aconitate.</text>
</comment>
<evidence type="ECO:0000256" key="7">
    <source>
        <dbReference type="ARBA" id="ARBA00022884"/>
    </source>
</evidence>
<dbReference type="NCBIfam" id="TIGR01341">
    <property type="entry name" value="aconitase_1"/>
    <property type="match status" value="1"/>
</dbReference>
<dbReference type="GO" id="GO:0003723">
    <property type="term" value="F:RNA binding"/>
    <property type="evidence" value="ECO:0007669"/>
    <property type="project" value="UniProtKB-KW"/>
</dbReference>
<dbReference type="Gene3D" id="3.30.499.10">
    <property type="entry name" value="Aconitase, domain 3"/>
    <property type="match status" value="2"/>
</dbReference>
<evidence type="ECO:0000256" key="9">
    <source>
        <dbReference type="ARBA" id="ARBA00023014"/>
    </source>
</evidence>
<comment type="catalytic activity">
    <reaction evidence="11 12">
        <text>citrate = D-threo-isocitrate</text>
        <dbReference type="Rhea" id="RHEA:10336"/>
        <dbReference type="ChEBI" id="CHEBI:15562"/>
        <dbReference type="ChEBI" id="CHEBI:16947"/>
        <dbReference type="EC" id="4.2.1.3"/>
    </reaction>
</comment>
<evidence type="ECO:0000313" key="15">
    <source>
        <dbReference type="EMBL" id="ORC60657.1"/>
    </source>
</evidence>
<dbReference type="EMBL" id="MUIO01000017">
    <property type="protein sequence ID" value="ORC60657.1"/>
    <property type="molecule type" value="Genomic_DNA"/>
</dbReference>
<dbReference type="GO" id="GO:0006099">
    <property type="term" value="P:tricarboxylic acid cycle"/>
    <property type="evidence" value="ECO:0007669"/>
    <property type="project" value="UniProtKB-UniPathway"/>
</dbReference>
<evidence type="ECO:0000256" key="3">
    <source>
        <dbReference type="ARBA" id="ARBA00007185"/>
    </source>
</evidence>
<dbReference type="FunFam" id="3.30.499.10:FF:000002">
    <property type="entry name" value="Aconitate hydratase"/>
    <property type="match status" value="1"/>
</dbReference>
<evidence type="ECO:0000256" key="1">
    <source>
        <dbReference type="ARBA" id="ARBA00001966"/>
    </source>
</evidence>
<feature type="domain" description="Aconitase/3-isopropylmalate dehydratase large subunit alpha/beta/alpha" evidence="13">
    <location>
        <begin position="75"/>
        <end position="582"/>
    </location>
</feature>
<dbReference type="FunFam" id="3.30.499.10:FF:000009">
    <property type="entry name" value="Aconitate hydratase"/>
    <property type="match status" value="1"/>
</dbReference>
<sequence length="914" mass="99391">MPSLDSLKSLKTLEIDNKTYHYFSLPDAARSLGDLNRLPMSLKVLLENLLRWEDDKTVTGNDLKAIADWLKDRRSDREIQYRPARVLMQDFTGVPAVVDLAAMRAAVAKAGGDPQRINPLSPVDLVIDHSVMVDKFGDSQAFEQNVDIEMQRNGERYAFLRWGQSAFDNFSVVPPGTGICHQVNLEYLGRTVWTKEEDGRTYAFPDTLVGTDSHTTMINGLGVLGWGVGGIEAEAAMLGQPVSMLIPEVIGFKLTGKLKEGITATDLVLTVTQMLRKKGVVGKFVEFYGDGLADLPLADRATIANMAPEYGATCGFFPVDEVTLDYLRLSGRPDETVKLVEAYCKAQGLWRVAGQEPVFTDSLELDMGTVEASLAGPKRPQDRVALPNVSQAFSDFLGLQVKPARTEEGRLESEGGGGVAVGNDAQVSGAVAYEHNGQTHHLKDGAVVIAAITSCTNTSNPSVMMAAGLVAKKAVEKGLQRKPWVKSSLAPGSKVVTDYYKAAGLTQYLDALGFDLVGYGCTTCIGNSGPLLEPIEKAIQQSDLTVASVLSGNRNFEGRVHPLVKTNWLASPPLVVAYALAGSVRIDISSEPLGEGSDGKPVYLRDIWPSQKEIAEAVESVNTSMFHKEYAEVFAGDEQWQSIEVPQAATYVWQDDSTYIQHPPFFEDIGGPLPQIKDVENARILALLGDSVTTDHISPAGNIKADSPAGRYLKEKGVDYQDFNSYGSRRGNHEVMMRGTFANIRIRNEMLGGEEGGNTLHVPSGQKLAIYDAAMRYQQEGTPLVIIAGQEYGTGSSRDWAAKGTNLLGVKAVIAESFERIHRSNLVGMGVLPLQFKNGQTRKSLNLTGKETLTITGLTDADIRPGMGLQLHITREDGSQETVDVLCRIDTLNEVEYFKSGGILHYVLRQLIAS</sequence>
<organism evidence="15 16">
    <name type="scientific">Pseudomonas floridensis</name>
    <dbReference type="NCBI Taxonomy" id="1958950"/>
    <lineage>
        <taxon>Bacteria</taxon>
        <taxon>Pseudomonadati</taxon>
        <taxon>Pseudomonadota</taxon>
        <taxon>Gammaproteobacteria</taxon>
        <taxon>Pseudomonadales</taxon>
        <taxon>Pseudomonadaceae</taxon>
        <taxon>Pseudomonas</taxon>
    </lineage>
</organism>
<evidence type="ECO:0000256" key="12">
    <source>
        <dbReference type="RuleBase" id="RU361275"/>
    </source>
</evidence>
<dbReference type="InterPro" id="IPR018136">
    <property type="entry name" value="Aconitase_4Fe-4S_BS"/>
</dbReference>
<dbReference type="AlphaFoldDB" id="A0A1X0N9I5"/>
<keyword evidence="7" id="KW-0694">RNA-binding</keyword>
<dbReference type="PRINTS" id="PR00415">
    <property type="entry name" value="ACONITASE"/>
</dbReference>
<comment type="pathway">
    <text evidence="2">Carbohydrate metabolism; tricarboxylic acid cycle; isocitrate from oxaloacetate: step 2/2.</text>
</comment>
<dbReference type="GO" id="GO:0051539">
    <property type="term" value="F:4 iron, 4 sulfur cluster binding"/>
    <property type="evidence" value="ECO:0007669"/>
    <property type="project" value="UniProtKB-KW"/>
</dbReference>
<dbReference type="Pfam" id="PF00694">
    <property type="entry name" value="Aconitase_C"/>
    <property type="match status" value="1"/>
</dbReference>
<evidence type="ECO:0000256" key="11">
    <source>
        <dbReference type="ARBA" id="ARBA00023501"/>
    </source>
</evidence>
<dbReference type="Gene3D" id="3.20.19.10">
    <property type="entry name" value="Aconitase, domain 4"/>
    <property type="match status" value="1"/>
</dbReference>
<keyword evidence="9 12" id="KW-0411">Iron-sulfur</keyword>
<dbReference type="PANTHER" id="PTHR11670">
    <property type="entry name" value="ACONITASE/IRON-RESPONSIVE ELEMENT FAMILY MEMBER"/>
    <property type="match status" value="1"/>
</dbReference>
<dbReference type="STRING" id="1958950.BZK31_05845"/>
<keyword evidence="5" id="KW-0816">Tricarboxylic acid cycle</keyword>
<keyword evidence="6" id="KW-0479">Metal-binding</keyword>
<dbReference type="RefSeq" id="WP_083181838.1">
    <property type="nucleotide sequence ID" value="NZ_CBCRZR010000003.1"/>
</dbReference>
<reference evidence="16" key="1">
    <citation type="submission" date="2017-02" db="EMBL/GenBank/DDBJ databases">
        <title>Pseudomonas floridae sp. nov., a novel pathogenic bacterial species isolated from tomato.</title>
        <authorList>
            <person name="Timilsina S."/>
            <person name="Vallad G.E."/>
            <person name="Jones J.B."/>
        </authorList>
    </citation>
    <scope>NUCLEOTIDE SEQUENCE [LARGE SCALE GENOMIC DNA]</scope>
    <source>
        <strain evidence="16">GEV388</strain>
    </source>
</reference>
<dbReference type="GO" id="GO:0003994">
    <property type="term" value="F:aconitate hydratase activity"/>
    <property type="evidence" value="ECO:0007669"/>
    <property type="project" value="UniProtKB-EC"/>
</dbReference>
<proteinExistence type="inferred from homology"/>
<evidence type="ECO:0000256" key="5">
    <source>
        <dbReference type="ARBA" id="ARBA00022532"/>
    </source>
</evidence>
<keyword evidence="8 12" id="KW-0408">Iron</keyword>
<dbReference type="InterPro" id="IPR015931">
    <property type="entry name" value="Acnase/IPM_dHydase_lsu_aba_1/3"/>
</dbReference>
<comment type="caution">
    <text evidence="15">The sequence shown here is derived from an EMBL/GenBank/DDBJ whole genome shotgun (WGS) entry which is preliminary data.</text>
</comment>
<evidence type="ECO:0000259" key="13">
    <source>
        <dbReference type="Pfam" id="PF00330"/>
    </source>
</evidence>
<dbReference type="SUPFAM" id="SSF52016">
    <property type="entry name" value="LeuD/IlvD-like"/>
    <property type="match status" value="1"/>
</dbReference>
<dbReference type="PROSITE" id="PS00450">
    <property type="entry name" value="ACONITASE_1"/>
    <property type="match status" value="1"/>
</dbReference>
<evidence type="ECO:0000256" key="10">
    <source>
        <dbReference type="ARBA" id="ARBA00023239"/>
    </source>
</evidence>
<dbReference type="NCBIfam" id="NF006757">
    <property type="entry name" value="PRK09277.1"/>
    <property type="match status" value="1"/>
</dbReference>
<keyword evidence="16" id="KW-1185">Reference proteome</keyword>
<evidence type="ECO:0000259" key="14">
    <source>
        <dbReference type="Pfam" id="PF00694"/>
    </source>
</evidence>
<comment type="similarity">
    <text evidence="3 12">Belongs to the aconitase/IPM isomerase family.</text>
</comment>
<dbReference type="PROSITE" id="PS01244">
    <property type="entry name" value="ACONITASE_2"/>
    <property type="match status" value="1"/>
</dbReference>
<protein>
    <recommendedName>
        <fullName evidence="12">Aconitate hydratase</fullName>
        <shortName evidence="12">Aconitase</shortName>
        <ecNumber evidence="12">4.2.1.3</ecNumber>
    </recommendedName>
</protein>
<dbReference type="UniPathway" id="UPA00223">
    <property type="reaction ID" value="UER00718"/>
</dbReference>
<dbReference type="InterPro" id="IPR001030">
    <property type="entry name" value="Acoase/IPM_deHydtase_lsu_aba"/>
</dbReference>
<dbReference type="FunFam" id="3.20.19.10:FF:000001">
    <property type="entry name" value="Aconitate hydratase"/>
    <property type="match status" value="1"/>
</dbReference>
<dbReference type="Pfam" id="PF00330">
    <property type="entry name" value="Aconitase"/>
    <property type="match status" value="1"/>
</dbReference>
<evidence type="ECO:0000256" key="4">
    <source>
        <dbReference type="ARBA" id="ARBA00022485"/>
    </source>
</evidence>
<dbReference type="CDD" id="cd01580">
    <property type="entry name" value="AcnA_IRP_Swivel"/>
    <property type="match status" value="1"/>
</dbReference>
<dbReference type="InterPro" id="IPR036008">
    <property type="entry name" value="Aconitase_4Fe-4S_dom"/>
</dbReference>
<name>A0A1X0N9I5_9PSED</name>
<dbReference type="InterPro" id="IPR015928">
    <property type="entry name" value="Aconitase/3IPM_dehydase_swvl"/>
</dbReference>
<comment type="cofactor">
    <cofactor evidence="1">
        <name>[4Fe-4S] cluster</name>
        <dbReference type="ChEBI" id="CHEBI:49883"/>
    </cofactor>
</comment>